<name>A1TG45_MYCVP</name>
<dbReference type="SUPFAM" id="SSF53474">
    <property type="entry name" value="alpha/beta-Hydrolases"/>
    <property type="match status" value="1"/>
</dbReference>
<proteinExistence type="predicted"/>
<feature type="compositionally biased region" description="Low complexity" evidence="3">
    <location>
        <begin position="456"/>
        <end position="469"/>
    </location>
</feature>
<dbReference type="ESTHER" id="mycvp-a1tg45">
    <property type="family name" value="PE-PPE"/>
</dbReference>
<dbReference type="SUPFAM" id="SSF46689">
    <property type="entry name" value="Homeodomain-like"/>
    <property type="match status" value="1"/>
</dbReference>
<evidence type="ECO:0000256" key="1">
    <source>
        <dbReference type="ARBA" id="ARBA00023125"/>
    </source>
</evidence>
<keyword evidence="6" id="KW-1185">Reference proteome</keyword>
<evidence type="ECO:0000313" key="6">
    <source>
        <dbReference type="Proteomes" id="UP000009159"/>
    </source>
</evidence>
<dbReference type="PROSITE" id="PS50977">
    <property type="entry name" value="HTH_TETR_2"/>
    <property type="match status" value="1"/>
</dbReference>
<feature type="domain" description="HTH tetR-type" evidence="4">
    <location>
        <begin position="14"/>
        <end position="73"/>
    </location>
</feature>
<dbReference type="InterPro" id="IPR013228">
    <property type="entry name" value="PE-PPE_C"/>
</dbReference>
<dbReference type="Proteomes" id="UP000009159">
    <property type="component" value="Chromosome"/>
</dbReference>
<dbReference type="InterPro" id="IPR001647">
    <property type="entry name" value="HTH_TetR"/>
</dbReference>
<dbReference type="AlphaFoldDB" id="A1TG45"/>
<dbReference type="STRING" id="350058.Mvan_5374"/>
<dbReference type="Pfam" id="PF00440">
    <property type="entry name" value="TetR_N"/>
    <property type="match status" value="1"/>
</dbReference>
<dbReference type="InterPro" id="IPR009057">
    <property type="entry name" value="Homeodomain-like_sf"/>
</dbReference>
<dbReference type="EMBL" id="CP000511">
    <property type="protein sequence ID" value="ABM16145.1"/>
    <property type="molecule type" value="Genomic_DNA"/>
</dbReference>
<feature type="region of interest" description="Disordered" evidence="3">
    <location>
        <begin position="392"/>
        <end position="469"/>
    </location>
</feature>
<organism evidence="5 6">
    <name type="scientific">Mycolicibacterium vanbaalenii (strain DSM 7251 / JCM 13017 / BCRC 16820 / KCTC 9966 / NRRL B-24157 / PYR-1)</name>
    <name type="common">Mycobacterium vanbaalenii</name>
    <dbReference type="NCBI Taxonomy" id="350058"/>
    <lineage>
        <taxon>Bacteria</taxon>
        <taxon>Bacillati</taxon>
        <taxon>Actinomycetota</taxon>
        <taxon>Actinomycetes</taxon>
        <taxon>Mycobacteriales</taxon>
        <taxon>Mycobacteriaceae</taxon>
        <taxon>Mycolicibacterium</taxon>
    </lineage>
</organism>
<dbReference type="GO" id="GO:0003677">
    <property type="term" value="F:DNA binding"/>
    <property type="evidence" value="ECO:0007669"/>
    <property type="project" value="UniProtKB-UniRule"/>
</dbReference>
<keyword evidence="1 2" id="KW-0238">DNA-binding</keyword>
<feature type="compositionally biased region" description="Low complexity" evidence="3">
    <location>
        <begin position="392"/>
        <end position="411"/>
    </location>
</feature>
<evidence type="ECO:0000256" key="3">
    <source>
        <dbReference type="SAM" id="MobiDB-lite"/>
    </source>
</evidence>
<sequence>MMRAVLRYGVCRQVDDRAGLIAAARTAFGELGAAAGLADIAGYAGVSPTVLCRHFGDRDGLVAAVLDDLVASLGDDEDPPIVAAGAVSGAVSGARFHPKYAVAPLAALATVMPMMPAQATAATSAEPTTATTAVEPAATVLTLTPLWPVWPLEYALQGSLCESGGCDLIPYLPFSTAAGVSLLTDRLSSTADVSRVASDTDTVVFGYSHGAVVAAEWLAEHAEDPLAPAAGQLSFVLIGNPTRAYGGTYPALPQTQYQVIDVVRQYDPVADFPADPFNLLAMLNIGAGILSSVHLDYTDVALDDPGNTVWTEGNITYVFVPTRNLPLLTPLRLIGLGWLADELNEPLKEIVERAYDRPYLPEAEPVDPPAEPAPDPVVEPVAETLDAATDTAVATPASSPDDAAAPDTTADGPEVSPADVDPAATEPDTEETTAAATEETTADPAVTVEDVSQESAATAEPDAADTAGG</sequence>
<dbReference type="HOGENOM" id="CLU_041780_2_0_11"/>
<protein>
    <submittedName>
        <fullName evidence="5">Transcriptional regulator, TetR family</fullName>
    </submittedName>
</protein>
<dbReference type="Gene3D" id="3.40.50.1820">
    <property type="entry name" value="alpha/beta hydrolase"/>
    <property type="match status" value="1"/>
</dbReference>
<feature type="compositionally biased region" description="Low complexity" evidence="3">
    <location>
        <begin position="421"/>
        <end position="445"/>
    </location>
</feature>
<dbReference type="InterPro" id="IPR029058">
    <property type="entry name" value="AB_hydrolase_fold"/>
</dbReference>
<dbReference type="eggNOG" id="COG5651">
    <property type="taxonomic scope" value="Bacteria"/>
</dbReference>
<dbReference type="Gene3D" id="1.10.357.10">
    <property type="entry name" value="Tetracycline Repressor, domain 2"/>
    <property type="match status" value="1"/>
</dbReference>
<gene>
    <name evidence="5" type="ordered locus">Mvan_5374</name>
</gene>
<evidence type="ECO:0000313" key="5">
    <source>
        <dbReference type="EMBL" id="ABM16145.1"/>
    </source>
</evidence>
<reference evidence="5" key="1">
    <citation type="submission" date="2006-12" db="EMBL/GenBank/DDBJ databases">
        <title>Complete sequence of Mycobacterium vanbaalenii PYR-1.</title>
        <authorList>
            <consortium name="US DOE Joint Genome Institute"/>
            <person name="Copeland A."/>
            <person name="Lucas S."/>
            <person name="Lapidus A."/>
            <person name="Barry K."/>
            <person name="Detter J.C."/>
            <person name="Glavina del Rio T."/>
            <person name="Hammon N."/>
            <person name="Israni S."/>
            <person name="Dalin E."/>
            <person name="Tice H."/>
            <person name="Pitluck S."/>
            <person name="Singan V."/>
            <person name="Schmutz J."/>
            <person name="Larimer F."/>
            <person name="Land M."/>
            <person name="Hauser L."/>
            <person name="Kyrpides N."/>
            <person name="Anderson I.J."/>
            <person name="Miller C."/>
            <person name="Richardson P."/>
        </authorList>
    </citation>
    <scope>NUCLEOTIDE SEQUENCE [LARGE SCALE GENOMIC DNA]</scope>
    <source>
        <strain evidence="5">PYR-1</strain>
    </source>
</reference>
<evidence type="ECO:0000259" key="4">
    <source>
        <dbReference type="PROSITE" id="PS50977"/>
    </source>
</evidence>
<dbReference type="Pfam" id="PF08237">
    <property type="entry name" value="PE-PPE"/>
    <property type="match status" value="1"/>
</dbReference>
<feature type="DNA-binding region" description="H-T-H motif" evidence="2">
    <location>
        <begin position="36"/>
        <end position="55"/>
    </location>
</feature>
<evidence type="ECO:0000256" key="2">
    <source>
        <dbReference type="PROSITE-ProRule" id="PRU00335"/>
    </source>
</evidence>
<accession>A1TG45</accession>
<dbReference type="KEGG" id="mva:Mvan_5374"/>